<sequence length="362" mass="38747">MTITRRTFTGLAAGTLAAAALGPRAALAAPKVKAGFIYVGPIGDHGWSYQHNAGRLGLMEALGADVATSFVESVSEGADAERVIRQLATTGHDIIFTTSFGYMNPTLKVARQFPKVKFEHCTGFNRAGNVSTYSGRFYEGRHVVGLMAAKMTKTKTLGYVASFPIPEVVRGINAITLAARSIDPEITTKVVWVNEWYDPGKEADAAKALIDQGVDVLFQHTDSPAPVQVAQERGIKTVGQASDMARFGPDAHMTAIIDYWDAYYIERVKAVMDGTWESKDTWGGFAADMVHMAPFNPNLPAEVVSMAEAAVEGITSGKIHPFAGPVVKQGGEVVAKAGETISDEALLSMNYYVEGVQGDLPA</sequence>
<keyword evidence="5" id="KW-1185">Reference proteome</keyword>
<evidence type="ECO:0000313" key="4">
    <source>
        <dbReference type="EMBL" id="MCP1335431.1"/>
    </source>
</evidence>
<feature type="signal peptide" evidence="2">
    <location>
        <begin position="1"/>
        <end position="28"/>
    </location>
</feature>
<dbReference type="Pfam" id="PF02608">
    <property type="entry name" value="Bmp"/>
    <property type="match status" value="1"/>
</dbReference>
<gene>
    <name evidence="4" type="ORF">NJQ99_03315</name>
</gene>
<dbReference type="AlphaFoldDB" id="A0A9J6PFN7"/>
<dbReference type="GO" id="GO:0005886">
    <property type="term" value="C:plasma membrane"/>
    <property type="evidence" value="ECO:0007669"/>
    <property type="project" value="InterPro"/>
</dbReference>
<dbReference type="EMBL" id="JAMZFT010000001">
    <property type="protein sequence ID" value="MCP1335431.1"/>
    <property type="molecule type" value="Genomic_DNA"/>
</dbReference>
<dbReference type="InterPro" id="IPR052910">
    <property type="entry name" value="ABC-Purine-Binding"/>
</dbReference>
<dbReference type="Gene3D" id="3.40.50.2300">
    <property type="match status" value="2"/>
</dbReference>
<feature type="chain" id="PRO_5039948227" evidence="2">
    <location>
        <begin position="29"/>
        <end position="362"/>
    </location>
</feature>
<comment type="caution">
    <text evidence="4">The sequence shown here is derived from an EMBL/GenBank/DDBJ whole genome shotgun (WGS) entry which is preliminary data.</text>
</comment>
<evidence type="ECO:0000313" key="5">
    <source>
        <dbReference type="Proteomes" id="UP001055804"/>
    </source>
</evidence>
<proteinExistence type="predicted"/>
<dbReference type="InterPro" id="IPR003760">
    <property type="entry name" value="PnrA-like"/>
</dbReference>
<evidence type="ECO:0000259" key="3">
    <source>
        <dbReference type="Pfam" id="PF02608"/>
    </source>
</evidence>
<feature type="domain" description="ABC transporter substrate-binding protein PnrA-like" evidence="3">
    <location>
        <begin position="31"/>
        <end position="300"/>
    </location>
</feature>
<dbReference type="InterPro" id="IPR006311">
    <property type="entry name" value="TAT_signal"/>
</dbReference>
<accession>A0A9J6PFN7</accession>
<protein>
    <submittedName>
        <fullName evidence="4">BMP family ABC transporter substrate-binding protein</fullName>
    </submittedName>
</protein>
<evidence type="ECO:0000256" key="1">
    <source>
        <dbReference type="ARBA" id="ARBA00022729"/>
    </source>
</evidence>
<dbReference type="PROSITE" id="PS51318">
    <property type="entry name" value="TAT"/>
    <property type="match status" value="1"/>
</dbReference>
<dbReference type="PANTHER" id="PTHR43208:SF1">
    <property type="entry name" value="ABC TRANSPORTER SUBSTRATE-BINDING PROTEIN"/>
    <property type="match status" value="1"/>
</dbReference>
<organism evidence="4 5">
    <name type="scientific">Futiania mangrovi</name>
    <dbReference type="NCBI Taxonomy" id="2959716"/>
    <lineage>
        <taxon>Bacteria</taxon>
        <taxon>Pseudomonadati</taxon>
        <taxon>Pseudomonadota</taxon>
        <taxon>Alphaproteobacteria</taxon>
        <taxon>Futianiales</taxon>
        <taxon>Futianiaceae</taxon>
        <taxon>Futiania</taxon>
    </lineage>
</organism>
<name>A0A9J6PFN7_9PROT</name>
<keyword evidence="1 2" id="KW-0732">Signal</keyword>
<reference evidence="4" key="1">
    <citation type="submission" date="2022-06" db="EMBL/GenBank/DDBJ databases">
        <title>Isolation and Genomics of Futiania mangrovii gen. nov., sp. nov., a Rare and Metabolically-versatile member in the Class Alphaproteobacteria.</title>
        <authorList>
            <person name="Liu L."/>
            <person name="Huang W.-C."/>
            <person name="Pan J."/>
            <person name="Li J."/>
            <person name="Huang Y."/>
            <person name="Du H."/>
            <person name="Liu Y."/>
            <person name="Li M."/>
        </authorList>
    </citation>
    <scope>NUCLEOTIDE SEQUENCE</scope>
    <source>
        <strain evidence="4">FT118</strain>
    </source>
</reference>
<evidence type="ECO:0000256" key="2">
    <source>
        <dbReference type="SAM" id="SignalP"/>
    </source>
</evidence>
<dbReference type="CDD" id="cd19963">
    <property type="entry name" value="PBP1_BMP-like"/>
    <property type="match status" value="1"/>
</dbReference>
<dbReference type="RefSeq" id="WP_269331377.1">
    <property type="nucleotide sequence ID" value="NZ_JAMZFT010000001.1"/>
</dbReference>
<dbReference type="PANTHER" id="PTHR43208">
    <property type="entry name" value="ABC TRANSPORTER SUBSTRATE-BINDING PROTEIN"/>
    <property type="match status" value="1"/>
</dbReference>
<dbReference type="Proteomes" id="UP001055804">
    <property type="component" value="Unassembled WGS sequence"/>
</dbReference>